<feature type="transmembrane region" description="Helical" evidence="1">
    <location>
        <begin position="126"/>
        <end position="151"/>
    </location>
</feature>
<dbReference type="OrthoDB" id="3260635at2"/>
<comment type="caution">
    <text evidence="2">The sequence shown here is derived from an EMBL/GenBank/DDBJ whole genome shotgun (WGS) entry which is preliminary data.</text>
</comment>
<keyword evidence="1" id="KW-0472">Membrane</keyword>
<sequence length="300" mass="32585">MKKSRVLNLHVITGLIAVLSIITTLFGLFYKTDGNPYTVTNQYGDTVRMCGIGLYAHDSYFMAPIFRGTDLTILCVAVPLLLLSLVLDIKKRTLKSRLLLTSVISIFTYYSASIAFGVAYNFLHLVYIALFSLSFFGLILAITTIDSSLLVESAASASPKKGIYIFLTLTGVALIVAWLPDIISSLIRQLPLQLIEVYTTQITNVLDIGIIGPTALICLFMLKKRNGIGYILLAMLLTLCALIGIMLPIQTAFQVSAGIGLSIGVIVTKVGSFVALSLFALYFDIRFFKSIGKSGGKLNG</sequence>
<feature type="transmembrane region" description="Helical" evidence="1">
    <location>
        <begin position="203"/>
        <end position="222"/>
    </location>
</feature>
<dbReference type="AlphaFoldDB" id="A0A369BFA7"/>
<feature type="transmembrane region" description="Helical" evidence="1">
    <location>
        <begin position="255"/>
        <end position="283"/>
    </location>
</feature>
<feature type="transmembrane region" description="Helical" evidence="1">
    <location>
        <begin position="7"/>
        <end position="30"/>
    </location>
</feature>
<feature type="transmembrane region" description="Helical" evidence="1">
    <location>
        <begin position="163"/>
        <end position="183"/>
    </location>
</feature>
<evidence type="ECO:0000313" key="3">
    <source>
        <dbReference type="Proteomes" id="UP000253034"/>
    </source>
</evidence>
<name>A0A369BFA7_9FIRM</name>
<gene>
    <name evidence="2" type="ORF">DFR58_10342</name>
</gene>
<protein>
    <submittedName>
        <fullName evidence="2">Uncharacterized protein</fullName>
    </submittedName>
</protein>
<keyword evidence="3" id="KW-1185">Reference proteome</keyword>
<keyword evidence="1" id="KW-1133">Transmembrane helix</keyword>
<keyword evidence="1" id="KW-0812">Transmembrane</keyword>
<feature type="transmembrane region" description="Helical" evidence="1">
    <location>
        <begin position="229"/>
        <end position="249"/>
    </location>
</feature>
<proteinExistence type="predicted"/>
<dbReference type="EMBL" id="QPJT01000003">
    <property type="protein sequence ID" value="RCX19298.1"/>
    <property type="molecule type" value="Genomic_DNA"/>
</dbReference>
<dbReference type="Proteomes" id="UP000253034">
    <property type="component" value="Unassembled WGS sequence"/>
</dbReference>
<reference evidence="2 3" key="1">
    <citation type="submission" date="2018-07" db="EMBL/GenBank/DDBJ databases">
        <title>Genomic Encyclopedia of Type Strains, Phase IV (KMG-IV): sequencing the most valuable type-strain genomes for metagenomic binning, comparative biology and taxonomic classification.</title>
        <authorList>
            <person name="Goeker M."/>
        </authorList>
    </citation>
    <scope>NUCLEOTIDE SEQUENCE [LARGE SCALE GENOMIC DNA]</scope>
    <source>
        <strain evidence="2 3">DSM 27016</strain>
    </source>
</reference>
<organism evidence="2 3">
    <name type="scientific">Anaerobacterium chartisolvens</name>
    <dbReference type="NCBI Taxonomy" id="1297424"/>
    <lineage>
        <taxon>Bacteria</taxon>
        <taxon>Bacillati</taxon>
        <taxon>Bacillota</taxon>
        <taxon>Clostridia</taxon>
        <taxon>Eubacteriales</taxon>
        <taxon>Oscillospiraceae</taxon>
        <taxon>Anaerobacterium</taxon>
    </lineage>
</organism>
<evidence type="ECO:0000256" key="1">
    <source>
        <dbReference type="SAM" id="Phobius"/>
    </source>
</evidence>
<feature type="transmembrane region" description="Helical" evidence="1">
    <location>
        <begin position="65"/>
        <end position="86"/>
    </location>
</feature>
<accession>A0A369BFA7</accession>
<evidence type="ECO:0000313" key="2">
    <source>
        <dbReference type="EMBL" id="RCX19298.1"/>
    </source>
</evidence>
<dbReference type="RefSeq" id="WP_114296372.1">
    <property type="nucleotide sequence ID" value="NZ_QPJT01000003.1"/>
</dbReference>
<feature type="transmembrane region" description="Helical" evidence="1">
    <location>
        <begin position="98"/>
        <end position="120"/>
    </location>
</feature>